<gene>
    <name evidence="1" type="ORF">PC113_g18954</name>
    <name evidence="2" type="ORF">PC115_g22039</name>
    <name evidence="3" type="ORF">PC118_g18779</name>
</gene>
<dbReference type="EMBL" id="RCMG01000931">
    <property type="protein sequence ID" value="KAG2841811.1"/>
    <property type="molecule type" value="Genomic_DNA"/>
</dbReference>
<evidence type="ECO:0000313" key="2">
    <source>
        <dbReference type="EMBL" id="KAG2882135.1"/>
    </source>
</evidence>
<dbReference type="EMBL" id="RCML01000959">
    <property type="protein sequence ID" value="KAG2967119.1"/>
    <property type="molecule type" value="Genomic_DNA"/>
</dbReference>
<dbReference type="Proteomes" id="UP000697107">
    <property type="component" value="Unassembled WGS sequence"/>
</dbReference>
<accession>A0A8T0YEP1</accession>
<proteinExistence type="predicted"/>
<reference evidence="1" key="1">
    <citation type="submission" date="2018-10" db="EMBL/GenBank/DDBJ databases">
        <title>Effector identification in a new, highly contiguous assembly of the strawberry crown rot pathogen Phytophthora cactorum.</title>
        <authorList>
            <person name="Armitage A.D."/>
            <person name="Nellist C.F."/>
            <person name="Bates H."/>
            <person name="Vickerstaff R.J."/>
            <person name="Harrison R.J."/>
        </authorList>
    </citation>
    <scope>NUCLEOTIDE SEQUENCE</scope>
    <source>
        <strain evidence="1">15-7</strain>
        <strain evidence="2">4032</strain>
        <strain evidence="3">P415</strain>
    </source>
</reference>
<organism evidence="1 4">
    <name type="scientific">Phytophthora cactorum</name>
    <dbReference type="NCBI Taxonomy" id="29920"/>
    <lineage>
        <taxon>Eukaryota</taxon>
        <taxon>Sar</taxon>
        <taxon>Stramenopiles</taxon>
        <taxon>Oomycota</taxon>
        <taxon>Peronosporomycetes</taxon>
        <taxon>Peronosporales</taxon>
        <taxon>Peronosporaceae</taxon>
        <taxon>Phytophthora</taxon>
    </lineage>
</organism>
<name>A0A8T0YEP1_9STRA</name>
<sequence length="138" mass="15797">MEEEARPHFVHGCDKKRCGRAPPPPSQHSLTIYTFFPDQVEEKYQGRRVLVLKWARNLDNIAATYQTAAFFEYLPSKTLNGKEEKTVWVRCGGKSKERATVMILGDPKSGTKFALPSKMRMFKSTVTEKGWWNISLSV</sequence>
<dbReference type="AlphaFoldDB" id="A0A8T0YEP1"/>
<evidence type="ECO:0000313" key="4">
    <source>
        <dbReference type="Proteomes" id="UP000735874"/>
    </source>
</evidence>
<dbReference type="Proteomes" id="UP000774804">
    <property type="component" value="Unassembled WGS sequence"/>
</dbReference>
<comment type="caution">
    <text evidence="1">The sequence shown here is derived from an EMBL/GenBank/DDBJ whole genome shotgun (WGS) entry which is preliminary data.</text>
</comment>
<protein>
    <submittedName>
        <fullName evidence="1">Uncharacterized protein</fullName>
    </submittedName>
</protein>
<evidence type="ECO:0000313" key="1">
    <source>
        <dbReference type="EMBL" id="KAG2841811.1"/>
    </source>
</evidence>
<dbReference type="EMBL" id="RCMI01001697">
    <property type="protein sequence ID" value="KAG2882135.1"/>
    <property type="molecule type" value="Genomic_DNA"/>
</dbReference>
<evidence type="ECO:0000313" key="3">
    <source>
        <dbReference type="EMBL" id="KAG2967119.1"/>
    </source>
</evidence>
<dbReference type="Proteomes" id="UP000735874">
    <property type="component" value="Unassembled WGS sequence"/>
</dbReference>